<dbReference type="EMBL" id="CAJJDN010000066">
    <property type="protein sequence ID" value="CAD8096342.1"/>
    <property type="molecule type" value="Genomic_DNA"/>
</dbReference>
<name>A0A8S1NVP3_9CILI</name>
<accession>A0A8S1NVP3</accession>
<organism evidence="1 2">
    <name type="scientific">Paramecium sonneborni</name>
    <dbReference type="NCBI Taxonomy" id="65129"/>
    <lineage>
        <taxon>Eukaryota</taxon>
        <taxon>Sar</taxon>
        <taxon>Alveolata</taxon>
        <taxon>Ciliophora</taxon>
        <taxon>Intramacronucleata</taxon>
        <taxon>Oligohymenophorea</taxon>
        <taxon>Peniculida</taxon>
        <taxon>Parameciidae</taxon>
        <taxon>Paramecium</taxon>
    </lineage>
</organism>
<proteinExistence type="predicted"/>
<keyword evidence="2" id="KW-1185">Reference proteome</keyword>
<dbReference type="Proteomes" id="UP000692954">
    <property type="component" value="Unassembled WGS sequence"/>
</dbReference>
<sequence>MIIKIKQNLGKMTIFHQKPQILANLFKRNVKLYNQQHLSYKQLNNSISNIKQSEDQFKIVFLSTQFINKQSDLYLKDSFFVAVQYKGNQLQDSFESIKSQENQFFSKMGLRKRNF</sequence>
<protein>
    <submittedName>
        <fullName evidence="1">Uncharacterized protein</fullName>
    </submittedName>
</protein>
<evidence type="ECO:0000313" key="2">
    <source>
        <dbReference type="Proteomes" id="UP000692954"/>
    </source>
</evidence>
<comment type="caution">
    <text evidence="1">The sequence shown here is derived from an EMBL/GenBank/DDBJ whole genome shotgun (WGS) entry which is preliminary data.</text>
</comment>
<reference evidence="1" key="1">
    <citation type="submission" date="2021-01" db="EMBL/GenBank/DDBJ databases">
        <authorList>
            <consortium name="Genoscope - CEA"/>
            <person name="William W."/>
        </authorList>
    </citation>
    <scope>NUCLEOTIDE SEQUENCE</scope>
</reference>
<gene>
    <name evidence="1" type="ORF">PSON_ATCC_30995.1.T0660114</name>
</gene>
<evidence type="ECO:0000313" key="1">
    <source>
        <dbReference type="EMBL" id="CAD8096342.1"/>
    </source>
</evidence>
<dbReference type="AlphaFoldDB" id="A0A8S1NVP3"/>